<evidence type="ECO:0000313" key="2">
    <source>
        <dbReference type="Proteomes" id="UP000010297"/>
    </source>
</evidence>
<evidence type="ECO:0000313" key="1">
    <source>
        <dbReference type="EMBL" id="GAB52806.1"/>
    </source>
</evidence>
<proteinExistence type="predicted"/>
<reference evidence="1 2" key="1">
    <citation type="submission" date="2012-02" db="EMBL/GenBank/DDBJ databases">
        <title>Whole genome shotgun sequence of Escherichia hermannii NBRC 105704.</title>
        <authorList>
            <person name="Yoshida I."/>
            <person name="Hosoyama A."/>
            <person name="Tsuchikane K."/>
            <person name="Katsumata H."/>
            <person name="Yamazaki S."/>
            <person name="Fujita N."/>
        </authorList>
    </citation>
    <scope>NUCLEOTIDE SEQUENCE [LARGE SCALE GENOMIC DNA]</scope>
    <source>
        <strain evidence="1 2">NBRC 105704</strain>
    </source>
</reference>
<dbReference type="Proteomes" id="UP000010297">
    <property type="component" value="Unassembled WGS sequence"/>
</dbReference>
<comment type="caution">
    <text evidence="1">The sequence shown here is derived from an EMBL/GenBank/DDBJ whole genome shotgun (WGS) entry which is preliminary data.</text>
</comment>
<dbReference type="AlphaFoldDB" id="H5V498"/>
<name>H5V498_ATLHE</name>
<gene>
    <name evidence="1" type="ORF">EH105704_09_00310</name>
</gene>
<sequence>MPLCAPSLICEMRGKGCHFNLFSPLLVQAANGPSLIICVINAHTLYTDLTPGFTLYVKNATHG</sequence>
<keyword evidence="2" id="KW-1185">Reference proteome</keyword>
<dbReference type="EMBL" id="BAFF01000009">
    <property type="protein sequence ID" value="GAB52806.1"/>
    <property type="molecule type" value="Genomic_DNA"/>
</dbReference>
<organism evidence="1 2">
    <name type="scientific">Atlantibacter hermannii NBRC 105704</name>
    <dbReference type="NCBI Taxonomy" id="1115512"/>
    <lineage>
        <taxon>Bacteria</taxon>
        <taxon>Pseudomonadati</taxon>
        <taxon>Pseudomonadota</taxon>
        <taxon>Gammaproteobacteria</taxon>
        <taxon>Enterobacterales</taxon>
        <taxon>Enterobacteriaceae</taxon>
        <taxon>Atlantibacter</taxon>
    </lineage>
</organism>
<accession>H5V498</accession>
<protein>
    <submittedName>
        <fullName evidence="1">Uncharacterized protein</fullName>
    </submittedName>
</protein>